<dbReference type="AlphaFoldDB" id="A0A239FMX0"/>
<feature type="region of interest" description="Disordered" evidence="1">
    <location>
        <begin position="34"/>
        <end position="69"/>
    </location>
</feature>
<feature type="domain" description="NAD glycohydrolase translocation F5/8 type C" evidence="4">
    <location>
        <begin position="170"/>
        <end position="304"/>
    </location>
</feature>
<reference evidence="5 6" key="1">
    <citation type="submission" date="2017-06" db="EMBL/GenBank/DDBJ databases">
        <authorList>
            <person name="Kim H.J."/>
            <person name="Triplett B.A."/>
        </authorList>
    </citation>
    <scope>NUCLEOTIDE SEQUENCE [LARGE SCALE GENOMIC DNA]</scope>
    <source>
        <strain evidence="5 6">DSM 43151</strain>
    </source>
</reference>
<evidence type="ECO:0000259" key="4">
    <source>
        <dbReference type="Pfam" id="PF25302"/>
    </source>
</evidence>
<evidence type="ECO:0000313" key="6">
    <source>
        <dbReference type="Proteomes" id="UP000198415"/>
    </source>
</evidence>
<dbReference type="InterPro" id="IPR059113">
    <property type="entry name" value="Znf_ribbon"/>
</dbReference>
<proteinExistence type="predicted"/>
<evidence type="ECO:0000259" key="3">
    <source>
        <dbReference type="Pfam" id="PF13248"/>
    </source>
</evidence>
<name>A0A239FMX0_9ACTN</name>
<protein>
    <submittedName>
        <fullName evidence="5">Zinc-ribbon domain-containing protein</fullName>
    </submittedName>
</protein>
<dbReference type="SUPFAM" id="SSF49785">
    <property type="entry name" value="Galactose-binding domain-like"/>
    <property type="match status" value="1"/>
</dbReference>
<feature type="transmembrane region" description="Helical" evidence="2">
    <location>
        <begin position="136"/>
        <end position="157"/>
    </location>
</feature>
<gene>
    <name evidence="5" type="ORF">SAMN06264365_118154</name>
</gene>
<dbReference type="Proteomes" id="UP000198415">
    <property type="component" value="Unassembled WGS sequence"/>
</dbReference>
<feature type="compositionally biased region" description="Pro residues" evidence="1">
    <location>
        <begin position="60"/>
        <end position="69"/>
    </location>
</feature>
<keyword evidence="2" id="KW-1133">Transmembrane helix</keyword>
<evidence type="ECO:0000256" key="2">
    <source>
        <dbReference type="SAM" id="Phobius"/>
    </source>
</evidence>
<accession>A0A239FMX0</accession>
<dbReference type="RefSeq" id="WP_143232759.1">
    <property type="nucleotide sequence ID" value="NZ_BOMU01000078.1"/>
</dbReference>
<keyword evidence="2" id="KW-0472">Membrane</keyword>
<dbReference type="Gene3D" id="2.60.120.260">
    <property type="entry name" value="Galactose-binding domain-like"/>
    <property type="match status" value="1"/>
</dbReference>
<sequence>MADRTVSCPDCGSSVQPDVEQLCPHCGYPLMFLREPPDDDARSAPRAPGVPDDATIVMPPALPEPAPSPPARLAPELGEAAPAAGRLDCPQCGNGNEPERVRCERCGMELRGTWPVAVVLPPPTATLHGRRRLPTWLWALCGAVVLALLATGSYFVFGKKDPVPVAAAHISVKASSVSRDHKMVAKNVLDGKTETMWQTDGEQVTGNVGVTLTFRFTPAVKLTEITVTNGAAVNDKAYLNNERLQRVLITTNTGVAETWDLQDTSQPQSLPLKAVTTSWVTLTVEKTYPGKTFTDLAVTDVTFEHQL</sequence>
<organism evidence="5 6">
    <name type="scientific">Actinoplanes regularis</name>
    <dbReference type="NCBI Taxonomy" id="52697"/>
    <lineage>
        <taxon>Bacteria</taxon>
        <taxon>Bacillati</taxon>
        <taxon>Actinomycetota</taxon>
        <taxon>Actinomycetes</taxon>
        <taxon>Micromonosporales</taxon>
        <taxon>Micromonosporaceae</taxon>
        <taxon>Actinoplanes</taxon>
    </lineage>
</organism>
<evidence type="ECO:0000256" key="1">
    <source>
        <dbReference type="SAM" id="MobiDB-lite"/>
    </source>
</evidence>
<keyword evidence="2" id="KW-0812">Transmembrane</keyword>
<dbReference type="InterPro" id="IPR057561">
    <property type="entry name" value="NADase_transloc"/>
</dbReference>
<dbReference type="Pfam" id="PF13248">
    <property type="entry name" value="Zn_ribbon_3"/>
    <property type="match status" value="1"/>
</dbReference>
<feature type="domain" description="Putative zinc-ribbon" evidence="3">
    <location>
        <begin position="5"/>
        <end position="30"/>
    </location>
</feature>
<dbReference type="EMBL" id="FZNR01000018">
    <property type="protein sequence ID" value="SNS57968.1"/>
    <property type="molecule type" value="Genomic_DNA"/>
</dbReference>
<evidence type="ECO:0000313" key="5">
    <source>
        <dbReference type="EMBL" id="SNS57968.1"/>
    </source>
</evidence>
<dbReference type="OrthoDB" id="3385055at2"/>
<dbReference type="InterPro" id="IPR008979">
    <property type="entry name" value="Galactose-bd-like_sf"/>
</dbReference>
<dbReference type="NCBIfam" id="NF047619">
    <property type="entry name" value="NADase_discoid"/>
    <property type="match status" value="1"/>
</dbReference>
<dbReference type="Pfam" id="PF25302">
    <property type="entry name" value="NADase_transloc"/>
    <property type="match status" value="1"/>
</dbReference>
<keyword evidence="6" id="KW-1185">Reference proteome</keyword>